<feature type="domain" description="DOC" evidence="11">
    <location>
        <begin position="1420"/>
        <end position="1598"/>
    </location>
</feature>
<evidence type="ECO:0000313" key="13">
    <source>
        <dbReference type="Proteomes" id="UP000327493"/>
    </source>
</evidence>
<dbReference type="Gene3D" id="2.60.120.260">
    <property type="entry name" value="Galactose-binding domain-like"/>
    <property type="match status" value="1"/>
</dbReference>
<dbReference type="InterPro" id="IPR000433">
    <property type="entry name" value="Znf_ZZ"/>
</dbReference>
<dbReference type="GO" id="GO:0008270">
    <property type="term" value="F:zinc ion binding"/>
    <property type="evidence" value="ECO:0007669"/>
    <property type="project" value="UniProtKB-KW"/>
</dbReference>
<feature type="region of interest" description="Disordered" evidence="7">
    <location>
        <begin position="3588"/>
        <end position="3617"/>
    </location>
</feature>
<keyword evidence="6" id="KW-0175">Coiled coil</keyword>
<dbReference type="Gene3D" id="1.25.40.20">
    <property type="entry name" value="Ankyrin repeat-containing domain"/>
    <property type="match status" value="6"/>
</dbReference>
<dbReference type="PROSITE" id="PS50135">
    <property type="entry name" value="ZF_ZZ_2"/>
    <property type="match status" value="2"/>
</dbReference>
<feature type="domain" description="EF-hand" evidence="10">
    <location>
        <begin position="1311"/>
        <end position="1346"/>
    </location>
</feature>
<dbReference type="SUPFAM" id="SSF47473">
    <property type="entry name" value="EF-hand"/>
    <property type="match status" value="1"/>
</dbReference>
<feature type="domain" description="BTB" evidence="8">
    <location>
        <begin position="64"/>
        <end position="128"/>
    </location>
</feature>
<feature type="compositionally biased region" description="Basic and acidic residues" evidence="7">
    <location>
        <begin position="3588"/>
        <end position="3608"/>
    </location>
</feature>
<feature type="compositionally biased region" description="Gly residues" evidence="7">
    <location>
        <begin position="1218"/>
        <end position="1233"/>
    </location>
</feature>
<feature type="region of interest" description="Disordered" evidence="7">
    <location>
        <begin position="1113"/>
        <end position="1133"/>
    </location>
</feature>
<dbReference type="InterPro" id="IPR035914">
    <property type="entry name" value="Sperma_CUB_dom_sf"/>
</dbReference>
<feature type="region of interest" description="Disordered" evidence="7">
    <location>
        <begin position="1972"/>
        <end position="2004"/>
    </location>
</feature>
<dbReference type="SMART" id="SM00225">
    <property type="entry name" value="BTB"/>
    <property type="match status" value="1"/>
</dbReference>
<dbReference type="SMART" id="SM00291">
    <property type="entry name" value="ZnF_ZZ"/>
    <property type="match status" value="2"/>
</dbReference>
<feature type="region of interest" description="Disordered" evidence="7">
    <location>
        <begin position="3130"/>
        <end position="3263"/>
    </location>
</feature>
<feature type="compositionally biased region" description="Polar residues" evidence="7">
    <location>
        <begin position="2672"/>
        <end position="2681"/>
    </location>
</feature>
<feature type="non-terminal residue" evidence="12">
    <location>
        <position position="4142"/>
    </location>
</feature>
<dbReference type="PANTHER" id="PTHR22772:SF4">
    <property type="entry name" value="ZINC FINGER ZZ-TYPE AND EF-HAND DOMAIN-CONTAINING PROTEIN 1"/>
    <property type="match status" value="1"/>
</dbReference>
<dbReference type="Gene3D" id="3.30.40.10">
    <property type="entry name" value="Zinc/RING finger domain, C3HC4 (zinc finger)"/>
    <property type="match status" value="1"/>
</dbReference>
<dbReference type="InterPro" id="IPR000210">
    <property type="entry name" value="BTB/POZ_dom"/>
</dbReference>
<evidence type="ECO:0000256" key="6">
    <source>
        <dbReference type="SAM" id="Coils"/>
    </source>
</evidence>
<feature type="repeat" description="ANK" evidence="4">
    <location>
        <begin position="943"/>
        <end position="976"/>
    </location>
</feature>
<dbReference type="PANTHER" id="PTHR22772">
    <property type="entry name" value="NOVEL ZZ TYPE ZINC FINGER DOMAIN CONTAINING PROTEIN"/>
    <property type="match status" value="1"/>
</dbReference>
<dbReference type="PROSITE" id="PS50097">
    <property type="entry name" value="BTB"/>
    <property type="match status" value="1"/>
</dbReference>
<dbReference type="Pfam" id="PF12796">
    <property type="entry name" value="Ank_2"/>
    <property type="match status" value="5"/>
</dbReference>
<evidence type="ECO:0000259" key="10">
    <source>
        <dbReference type="PROSITE" id="PS50222"/>
    </source>
</evidence>
<dbReference type="InterPro" id="IPR049763">
    <property type="entry name" value="ANKFY1_BACK"/>
</dbReference>
<evidence type="ECO:0000259" key="11">
    <source>
        <dbReference type="PROSITE" id="PS51284"/>
    </source>
</evidence>
<evidence type="ECO:0000256" key="5">
    <source>
        <dbReference type="PROSITE-ProRule" id="PRU00228"/>
    </source>
</evidence>
<feature type="compositionally biased region" description="Polar residues" evidence="7">
    <location>
        <begin position="2646"/>
        <end position="2661"/>
    </location>
</feature>
<dbReference type="PROSITE" id="PS50297">
    <property type="entry name" value="ANK_REP_REGION"/>
    <property type="match status" value="9"/>
</dbReference>
<evidence type="ECO:0000259" key="8">
    <source>
        <dbReference type="PROSITE" id="PS50097"/>
    </source>
</evidence>
<dbReference type="PROSITE" id="PS01357">
    <property type="entry name" value="ZF_ZZ_1"/>
    <property type="match status" value="1"/>
</dbReference>
<dbReference type="CDD" id="cd02343">
    <property type="entry name" value="ZZ_EF"/>
    <property type="match status" value="1"/>
</dbReference>
<feature type="repeat" description="ANK" evidence="4">
    <location>
        <begin position="626"/>
        <end position="658"/>
    </location>
</feature>
<comment type="caution">
    <text evidence="12">The sequence shown here is derived from an EMBL/GenBank/DDBJ whole genome shotgun (WGS) entry which is preliminary data.</text>
</comment>
<dbReference type="EMBL" id="VOFY01000013">
    <property type="protein sequence ID" value="KAA8586432.1"/>
    <property type="molecule type" value="Genomic_DNA"/>
</dbReference>
<dbReference type="PRINTS" id="PR01415">
    <property type="entry name" value="ANKYRIN"/>
</dbReference>
<dbReference type="InterPro" id="IPR043145">
    <property type="entry name" value="Znf_ZZ_sf"/>
</dbReference>
<dbReference type="GO" id="GO:0005509">
    <property type="term" value="F:calcium ion binding"/>
    <property type="evidence" value="ECO:0007669"/>
    <property type="project" value="InterPro"/>
</dbReference>
<dbReference type="SUPFAM" id="SSF49785">
    <property type="entry name" value="Galactose-binding domain-like"/>
    <property type="match status" value="1"/>
</dbReference>
<feature type="compositionally biased region" description="Basic and acidic residues" evidence="7">
    <location>
        <begin position="3167"/>
        <end position="3184"/>
    </location>
</feature>
<dbReference type="InterPro" id="IPR008979">
    <property type="entry name" value="Galactose-bd-like_sf"/>
</dbReference>
<dbReference type="PROSITE" id="PS50088">
    <property type="entry name" value="ANK_REPEAT"/>
    <property type="match status" value="11"/>
</dbReference>
<feature type="region of interest" description="Disordered" evidence="7">
    <location>
        <begin position="1733"/>
        <end position="1754"/>
    </location>
</feature>
<dbReference type="CDD" id="cd02249">
    <property type="entry name" value="ZZ"/>
    <property type="match status" value="1"/>
</dbReference>
<feature type="domain" description="ZZ-type" evidence="9">
    <location>
        <begin position="2945"/>
        <end position="3000"/>
    </location>
</feature>
<evidence type="ECO:0000259" key="9">
    <source>
        <dbReference type="PROSITE" id="PS50135"/>
    </source>
</evidence>
<feature type="repeat" description="ANK" evidence="4">
    <location>
        <begin position="346"/>
        <end position="379"/>
    </location>
</feature>
<feature type="repeat" description="ANK" evidence="4">
    <location>
        <begin position="471"/>
        <end position="503"/>
    </location>
</feature>
<dbReference type="InterPro" id="IPR036770">
    <property type="entry name" value="Ankyrin_rpt-contain_sf"/>
</dbReference>
<evidence type="ECO:0000256" key="2">
    <source>
        <dbReference type="ARBA" id="ARBA00022771"/>
    </source>
</evidence>
<dbReference type="InterPro" id="IPR040099">
    <property type="entry name" value="ZZEF1"/>
</dbReference>
<accession>A0A5J5CVS2</accession>
<evidence type="ECO:0000256" key="7">
    <source>
        <dbReference type="SAM" id="MobiDB-lite"/>
    </source>
</evidence>
<evidence type="ECO:0000313" key="12">
    <source>
        <dbReference type="EMBL" id="KAA8586432.1"/>
    </source>
</evidence>
<feature type="repeat" description="ANK" evidence="4">
    <location>
        <begin position="842"/>
        <end position="874"/>
    </location>
</feature>
<keyword evidence="2 5" id="KW-0863">Zinc-finger</keyword>
<dbReference type="Proteomes" id="UP000327493">
    <property type="component" value="Chromosome 13"/>
</dbReference>
<feature type="compositionally biased region" description="Basic and acidic residues" evidence="7">
    <location>
        <begin position="1978"/>
        <end position="1987"/>
    </location>
</feature>
<dbReference type="CDD" id="cd18303">
    <property type="entry name" value="BTB_POZ_Rank-5"/>
    <property type="match status" value="1"/>
</dbReference>
<dbReference type="Gene3D" id="1.10.238.10">
    <property type="entry name" value="EF-hand"/>
    <property type="match status" value="1"/>
</dbReference>
<evidence type="ECO:0000256" key="3">
    <source>
        <dbReference type="ARBA" id="ARBA00022833"/>
    </source>
</evidence>
<name>A0A5J5CVS2_9PERO</name>
<feature type="compositionally biased region" description="Low complexity" evidence="7">
    <location>
        <begin position="1990"/>
        <end position="2004"/>
    </location>
</feature>
<feature type="compositionally biased region" description="Polar residues" evidence="7">
    <location>
        <begin position="2627"/>
        <end position="2637"/>
    </location>
</feature>
<protein>
    <submittedName>
        <fullName evidence="12">Uncharacterized protein</fullName>
    </submittedName>
</protein>
<feature type="compositionally biased region" description="Polar residues" evidence="7">
    <location>
        <begin position="3139"/>
        <end position="3156"/>
    </location>
</feature>
<dbReference type="Gene3D" id="3.30.60.90">
    <property type="match status" value="2"/>
</dbReference>
<feature type="repeat" description="ANK" evidence="4">
    <location>
        <begin position="514"/>
        <end position="546"/>
    </location>
</feature>
<feature type="repeat" description="ANK" evidence="4">
    <location>
        <begin position="877"/>
        <end position="909"/>
    </location>
</feature>
<feature type="compositionally biased region" description="Low complexity" evidence="7">
    <location>
        <begin position="3208"/>
        <end position="3226"/>
    </location>
</feature>
<dbReference type="SUPFAM" id="SSF48403">
    <property type="entry name" value="Ankyrin repeat"/>
    <property type="match status" value="3"/>
</dbReference>
<dbReference type="PROSITE" id="PS50222">
    <property type="entry name" value="EF_HAND_2"/>
    <property type="match status" value="1"/>
</dbReference>
<evidence type="ECO:0000256" key="4">
    <source>
        <dbReference type="PROSITE-ProRule" id="PRU00023"/>
    </source>
</evidence>
<keyword evidence="3" id="KW-0862">Zinc</keyword>
<dbReference type="SUPFAM" id="SSF54695">
    <property type="entry name" value="POZ domain"/>
    <property type="match status" value="1"/>
</dbReference>
<dbReference type="InterPro" id="IPR002048">
    <property type="entry name" value="EF_hand_dom"/>
</dbReference>
<feature type="region of interest" description="Disordered" evidence="7">
    <location>
        <begin position="2627"/>
        <end position="2690"/>
    </location>
</feature>
<organism evidence="12 13">
    <name type="scientific">Etheostoma spectabile</name>
    <name type="common">orangethroat darter</name>
    <dbReference type="NCBI Taxonomy" id="54343"/>
    <lineage>
        <taxon>Eukaryota</taxon>
        <taxon>Metazoa</taxon>
        <taxon>Chordata</taxon>
        <taxon>Craniata</taxon>
        <taxon>Vertebrata</taxon>
        <taxon>Euteleostomi</taxon>
        <taxon>Actinopterygii</taxon>
        <taxon>Neopterygii</taxon>
        <taxon>Teleostei</taxon>
        <taxon>Neoteleostei</taxon>
        <taxon>Acanthomorphata</taxon>
        <taxon>Eupercaria</taxon>
        <taxon>Perciformes</taxon>
        <taxon>Percoidei</taxon>
        <taxon>Percidae</taxon>
        <taxon>Etheostomatinae</taxon>
        <taxon>Etheostoma</taxon>
    </lineage>
</organism>
<keyword evidence="13" id="KW-1185">Reference proteome</keyword>
<proteinExistence type="predicted"/>
<dbReference type="InterPro" id="IPR004939">
    <property type="entry name" value="APC_su10/DOC_dom"/>
</dbReference>
<dbReference type="SMART" id="SM00248">
    <property type="entry name" value="ANK"/>
    <property type="match status" value="21"/>
</dbReference>
<feature type="repeat" description="ANK" evidence="4">
    <location>
        <begin position="741"/>
        <end position="773"/>
    </location>
</feature>
<dbReference type="InterPro" id="IPR049765">
    <property type="entry name" value="ANFY1_BTB_POZ"/>
</dbReference>
<keyword evidence="1" id="KW-0479">Metal-binding</keyword>
<feature type="repeat" description="ANK" evidence="4">
    <location>
        <begin position="1015"/>
        <end position="1047"/>
    </location>
</feature>
<dbReference type="CDD" id="cd18501">
    <property type="entry name" value="BACK_ANKFY1_Rank5"/>
    <property type="match status" value="1"/>
</dbReference>
<feature type="domain" description="ZZ-type" evidence="9">
    <location>
        <begin position="2994"/>
        <end position="3049"/>
    </location>
</feature>
<gene>
    <name evidence="12" type="ORF">FQN60_000268</name>
</gene>
<dbReference type="InterPro" id="IPR011992">
    <property type="entry name" value="EF-hand-dom_pair"/>
</dbReference>
<dbReference type="InterPro" id="IPR002110">
    <property type="entry name" value="Ankyrin_rpt"/>
</dbReference>
<dbReference type="InterPro" id="IPR013083">
    <property type="entry name" value="Znf_RING/FYVE/PHD"/>
</dbReference>
<feature type="coiled-coil region" evidence="6">
    <location>
        <begin position="6"/>
        <end position="40"/>
    </location>
</feature>
<dbReference type="Pfam" id="PF00651">
    <property type="entry name" value="BTB"/>
    <property type="match status" value="1"/>
</dbReference>
<dbReference type="SUPFAM" id="SSF57850">
    <property type="entry name" value="RING/U-box"/>
    <property type="match status" value="2"/>
</dbReference>
<evidence type="ECO:0000256" key="1">
    <source>
        <dbReference type="ARBA" id="ARBA00022723"/>
    </source>
</evidence>
<feature type="region of interest" description="Disordered" evidence="7">
    <location>
        <begin position="1182"/>
        <end position="1248"/>
    </location>
</feature>
<reference evidence="12 13" key="1">
    <citation type="submission" date="2019-08" db="EMBL/GenBank/DDBJ databases">
        <title>A chromosome-level genome assembly, high-density linkage maps, and genome scans reveal the genomic architecture of hybrid incompatibilities underlying speciation via character displacement in darters (Percidae: Etheostominae).</title>
        <authorList>
            <person name="Moran R.L."/>
            <person name="Catchen J.M."/>
            <person name="Fuller R.C."/>
        </authorList>
    </citation>
    <scope>NUCLEOTIDE SEQUENCE [LARGE SCALE GENOMIC DNA]</scope>
    <source>
        <strain evidence="12">EspeVRDwgs_2016</strain>
        <tissue evidence="12">Muscle</tissue>
    </source>
</reference>
<sequence>MAEEEVAKLQKHLALLRQEYVKMQQKLADTERRCAVLAAQAPTQGSSTPAAADTFISRLLDIVADLDLKVKVAGENLSAHKFVLAARSDVWSLANMASTSELDLSDCKPEVAMAMLRWAYTDELELTEDDAFLIDLMKVANRFQLELLRERCEKGVMSSVNVRNCIRFYQTAEELNATTLMNYCGEIIASHWDDLRKEDFSTMSAQLLYKMIKSKTEYPLHKAIKVEREDVVFLYLIEMDSQLPAKLNELDNNGDLALDLALARKLESIATTLVNNKADVDMVDQSGWSLLHKAIQRATVGAVETPLHLVCSFSPKKHSVEVMSGMARIAEALLKTGANPNMQNSKGRTPLHEAVASGNEPVFNQLLQCKQLDLELKDHEGSTALWLALQYITLSSDPSVNPFEDDAPVENGTSFDENSFAAQLIQRGSNPDAPDTTKENCLMQRAARAGNEAAALFLATHGAKVNHVNKWGESALHTACRCGLANLTAELLQQGANPNLQTQKALPDDTVGVATQTPLHMAIAHNHPDVVSVILEQKANALHATNNFQIIPDFSLKDSMDQTVLGLALWTGMHTIAAQLLGSGASINDTMSNGQTLLHMAIQRQDSKSALFLLEHQADINVRTQEGQTALQLAISNQLPLVVDAICTRGADMSVVDDKGNPPLWLALENGLEDIASTLVRHGCDATSWSTGPSGCQQNLLHRAVDENNEVSACFLIRSGCDVNSTRQPGPNGEGDEEARDGQTPLHLASSWGLQEVVQCLLEFGANVNAQDAEGRAPIHAAISNQHNVIIQLLISHPDIRLNIRDRQGMTPFACAMTHKNNKAAEAILKREPGAAEQVDNKGRNFLHVAVQNSDIESVLFLISVQANVNSRVQDAAKLTPLHLAVQAGSEIIVRNLLLAGAKVNELTKHRQTALHLAAQQDLATICSVLLENGVDFAAEDENGNNALHLAVMQGRLNNVRTLLTESNVDAEAFNLRGQSPMHVLGHYGKENAAAIFELFLECMPEYPLDKPDNEGNTVLLLAYMKGNANLCRAIVRAGARLGVTNNQGINIFNYQVATKHRHCGRLLCHKCSIKEIPIIKFDLNKPVRVCDICFDVLTLDGSSTQTQRTLLEPGEKSFRGTPAQPLSTPPLEKNTKPITLHSELQAGKCTISASEWALIRWPSASNASTCNMASAGETDMGNAESGCGGGSGDEEDIETESPGFAEESPASAATAVGVGGGGGSGSGKGGRGSNNLPVATGGPPSPGVLLEQVKLREAAARISDSGVAIHESVLAGNEGVLVRWLEDRLNRGEEHVNVEQFCEMLESRDAPRDECEEAFGQFDAEGDGVVDVESMLIALKNSNGANLKGELSHVIRQLQACSLTPGFVDIFSKSKDRLGAHASKILKFLHRNRIPSSAIPFPILEGYNSICTMRSSVVQDFLEFLLQKEKDLDIQYRAELDHDPDVDKVKVVAQCYSTLEASSNVADVYKMTNGETASFWQLKMKPDVVLRRLAIAVASNDHSYMPQLVSVAVGKNRRSLQEIRDIRIPSNVTGYVALLENANITHPYIQINIKRCLSDGCDTRIHGLKTLGYQITKSKEVSVSDASAIWYLSLLTSLVTASMETNPALAQTVLQSTQKALRHMPPLSLTPSSTEFPKFFSLNILEEVDGFLLRIADCCVSPDAEMTLLAFALARGSVAKVLQALSCISEHLETEYKASSLIMSMASVRLRLLNRNGKPLQLHLQACDVKSKEEKSGPENMLAESSTGDGFLTESGRRKASVILSTEDQSNFQVTQMKIKVRKGAIGAKCGLVFAYKDEDPFDAEKHFRRFKKYDAWDYKDYKQFIQDNVKIPTQSEEEPIGWFELEDDWNDVEIKLQQCRVAKFLMVKFLCTRQDSAERLGVQSLTFSGYLCPGAERLGDLDDLSTEGESFDCDADTSQFKQKYLLDFSGLGLNLFWNFYSKLRDIEGEEVLKSRVLLLQLMQNCFPMLPNPLEPRGPEESRGPDEGATAAACPSPSSSAEPLSDSVMAVCDLYTHLCHIVDGPEGETLVEKALHKETVKAILNGAAVFFPDKHKNITEHDQPESVKVTFESLCNYFSDQDPSGLLLLPPKGAHSDFDISPILSVMETLLLVATRECEVMMVDENSGSSRTVLLSLFWALQGSLLSWCYLQLKGGASTPISMELARHILLKYVDQFLGSVKGVLCSLLGRYTGAEITDKLGSSILATVFRQLMILLLELCSLDIPHSVLLKSFSSLVELLKSLSSDTGDIFSKPQQPVVLRTWSMESPHNYENSRHETSIFACPGATSFEVEFDERCETEKRYDYLEFTDSRGGKVRYDMKVGSEKWPKKVTFDAGPQLQFLFHSDSSNSEWGYKFTVTAMGLPDITISWMSDLQLLVARLMGRLASRTLALKSPHEIRTVKELPPGKMSHIQASPLWKPILRHGLCETRETNQTKTPTDQTNTWTLDELISFLEDFARWNPSLEPTDSRTKLMKTLMQSCRKQPMRNEIASGSKTDQAVNAIWAAMVYHTPALNHALKTYVVNQDCKSCFSEEFVQVYSLADSIRTWMLEMKQRYLVSKMNVPDEKERGQDEVSMETLAEMCIEKSLLLFRFTPCGVACHDSDSSKAAEGSSAPLLRSTSISEGDFQASSTQGPHTAGCEEAGQSQPSDAQALNSSSCGHGRQGHRGSTESLSSQSGEPASPSACARKAPFSRARLRLLSCRSIEEPRMTPSVKDRYPILKHILNFIRDQALTTASILQTLSLSKAQALSVCKVLEMVQQCLRSLGKPHLFQAPCILFLQELLACQKDFTSYFSQLSDSGEKLGEEVRHSYHQLVLMLVEAVQGFSSLNEKALLPALSCVQTCLLHLLDMSWEVHDLPLFLDIKFPDLLLSMSQENISVHDIAISQWTEEDEIADYKKNQEWMDECMDGMFEKWYDKIDEEETMEDRRKMHMFIARYCDLLNVVISCDGCERMAPWHRYRCLQCMDMDLCKTCFLSGAKPEGHEDDHEMVNMEYACDHCQGLIVGSRINCNVCEDFDLCFGCYNAKKYPDSHLPTHRITVYPMVTIRISDRHRLIQPYIHNYSWLLFAALALYTSELCSQKQIEGESLDSNTLSQASALQTHCSQLITDCLRSSALLALLSSNESASDSELCPVSPESSQELSTATDTSSLPGSTAAICSPSSPRDKSKPSGKENKEKDRASPPPVPPEVWSPSSTGEGEKSKLVTQDTLDSSSLSQTPSVTSEDPLSPVVRPSESVPGIVNSPASDVVKETDERLPQGSTLSLPSLNSILPKLFRAVIFNAGSLNETFHLTLGLLGQLLLRIPPMEADAAVTEALVDKYDFLTQAEATSSDTQGWKTTQLLFSLGAVCLDSRIGLDWACTVADILHCLNACPEWNAVIAAFTDHCIQQLPQALKRTNLFTLLVLVGFPEVLCVGTQTVFIDNANEQHNMILLKHFTEKNHAAVVDVKTRKRKTVKDYQLIQSQDSTAACLPGQSEGQDSPKTLLSRYLINFTTIISHLLQTSQDNGSPDAVEASWVLSLALKGLYNTLKKHGVEQAQEDIQQSGLTQLLVRKCSKGTGFSKLWLLRDLEILSIMLYSSKREIHSMAQDPERDQREQDKEHDSDHSSCCADEIDVNKPDPLEGLDEETKICFQITHDALNAPLPILRAMYELQMKRTDSFFLEVQKRFDGEEIKTDETIRMLAQKWQPTKRPRSEERNTKAVDTDMIVVSCVSKPSHCEKATEEINVVAQKLITNSESDLQLSYAKQRRTKSSALLHKELDVRSNRAVRQYLVKVNQAIATLYARHVLASLLADWPAEAALSEEALELSGASHMAYILDMLMQLEERPLWEKILQRVLKGCSQSMLCSLSLTACQFMEEPGMAVQIRESKHPYDNNTNFEDKVHIPGAICLSVKFDSRCYTEEGCDELTMSSSSDFLQDVHNFSGSPQRWTDFEIPGDTLYYRFMSDMSNTEWGYKFTVTGGHRGRFQTGFEILKQMLADDQVLSHLPLADIWEWQVGVACRQTGNQRLKAIHLLLRLLQCQSQTACELTLLRPLWQLFMTMENSLSQDPTSITVLLPLHRALTELFFIAEARAIAQGILQEYLLAMTTDEQLLHHTAMGREQLSGFVYTNISCSEERGRDPWPPFGFYDASLIYHVPM</sequence>
<dbReference type="SUPFAM" id="SSF57903">
    <property type="entry name" value="FYVE/PHD zinc finger"/>
    <property type="match status" value="1"/>
</dbReference>
<dbReference type="SMART" id="SM00064">
    <property type="entry name" value="FYVE"/>
    <property type="match status" value="1"/>
</dbReference>
<dbReference type="Pfam" id="PF00023">
    <property type="entry name" value="Ank"/>
    <property type="match status" value="1"/>
</dbReference>
<dbReference type="Pfam" id="PF01363">
    <property type="entry name" value="FYVE"/>
    <property type="match status" value="1"/>
</dbReference>
<keyword evidence="4" id="KW-0040">ANK repeat</keyword>
<dbReference type="Pfam" id="PF00569">
    <property type="entry name" value="ZZ"/>
    <property type="match status" value="2"/>
</dbReference>
<dbReference type="InterPro" id="IPR041986">
    <property type="entry name" value="ZZEF1_ZZ"/>
</dbReference>
<dbReference type="SMART" id="SM01337">
    <property type="entry name" value="APC10"/>
    <property type="match status" value="1"/>
</dbReference>
<dbReference type="Pfam" id="PF03256">
    <property type="entry name" value="ANAPC10"/>
    <property type="match status" value="1"/>
</dbReference>
<dbReference type="InterPro" id="IPR000306">
    <property type="entry name" value="Znf_FYVE"/>
</dbReference>
<dbReference type="PROSITE" id="PS51284">
    <property type="entry name" value="DOC"/>
    <property type="match status" value="1"/>
</dbReference>
<feature type="repeat" description="ANK" evidence="4">
    <location>
        <begin position="910"/>
        <end position="942"/>
    </location>
</feature>
<dbReference type="Gene3D" id="3.30.710.10">
    <property type="entry name" value="Potassium Channel Kv1.1, Chain A"/>
    <property type="match status" value="1"/>
</dbReference>
<feature type="repeat" description="ANK" evidence="4">
    <location>
        <begin position="593"/>
        <end position="625"/>
    </location>
</feature>
<dbReference type="InterPro" id="IPR011333">
    <property type="entry name" value="SKP1/BTB/POZ_sf"/>
</dbReference>
<dbReference type="Gene3D" id="2.60.120.290">
    <property type="entry name" value="Spermadhesin, CUB domain"/>
    <property type="match status" value="1"/>
</dbReference>
<dbReference type="InterPro" id="IPR011011">
    <property type="entry name" value="Znf_FYVE_PHD"/>
</dbReference>